<sequence length="90" mass="10133">MEVHTAITAHSRKQNEIVKTFLQLEAQREAAIDAVVALASSGKQFSVDAINRITKQMNELAKRGIVPQRKIVTANMVMEYVKRLPEKEGR</sequence>
<dbReference type="GeneID" id="33896656"/>
<dbReference type="InterPro" id="IPR019688">
    <property type="entry name" value="DUF2533"/>
</dbReference>
<evidence type="ECO:0008006" key="3">
    <source>
        <dbReference type="Google" id="ProtNLM"/>
    </source>
</evidence>
<dbReference type="Pfam" id="PF10752">
    <property type="entry name" value="DUF2533"/>
    <property type="match status" value="1"/>
</dbReference>
<organism evidence="1 2">
    <name type="scientific">Bacillus cytotoxicus</name>
    <dbReference type="NCBI Taxonomy" id="580165"/>
    <lineage>
        <taxon>Bacteria</taxon>
        <taxon>Bacillati</taxon>
        <taxon>Bacillota</taxon>
        <taxon>Bacilli</taxon>
        <taxon>Bacillales</taxon>
        <taxon>Bacillaceae</taxon>
        <taxon>Bacillus</taxon>
        <taxon>Bacillus cereus group</taxon>
    </lineage>
</organism>
<dbReference type="AlphaFoldDB" id="A0AAX2CF27"/>
<evidence type="ECO:0000313" key="2">
    <source>
        <dbReference type="Proteomes" id="UP000242164"/>
    </source>
</evidence>
<evidence type="ECO:0000313" key="1">
    <source>
        <dbReference type="EMBL" id="SCL88835.1"/>
    </source>
</evidence>
<dbReference type="RefSeq" id="WP_012093798.1">
    <property type="nucleotide sequence ID" value="NZ_CP024101.1"/>
</dbReference>
<comment type="caution">
    <text evidence="1">The sequence shown here is derived from an EMBL/GenBank/DDBJ whole genome shotgun (WGS) entry which is preliminary data.</text>
</comment>
<gene>
    <name evidence="1" type="ORF">BCB44BAC_01438</name>
</gene>
<accession>A0AAX2CF27</accession>
<dbReference type="EMBL" id="FMIK01000019">
    <property type="protein sequence ID" value="SCL88835.1"/>
    <property type="molecule type" value="Genomic_DNA"/>
</dbReference>
<dbReference type="Proteomes" id="UP000242164">
    <property type="component" value="Unassembled WGS sequence"/>
</dbReference>
<protein>
    <recommendedName>
        <fullName evidence="3">DUF2533 domain-containing protein</fullName>
    </recommendedName>
</protein>
<proteinExistence type="predicted"/>
<name>A0AAX2CF27_9BACI</name>
<reference evidence="1 2" key="1">
    <citation type="submission" date="2016-08" db="EMBL/GenBank/DDBJ databases">
        <authorList>
            <person name="Loux V."/>
            <person name="Rue O."/>
        </authorList>
    </citation>
    <scope>NUCLEOTIDE SEQUENCE [LARGE SCALE GENOMIC DNA]</scope>
    <source>
        <strain evidence="1 2">AFSSA_08CEB44bac</strain>
    </source>
</reference>